<organism evidence="1 2">
    <name type="scientific">Diphasiastrum complanatum</name>
    <name type="common">Issler's clubmoss</name>
    <name type="synonym">Lycopodium complanatum</name>
    <dbReference type="NCBI Taxonomy" id="34168"/>
    <lineage>
        <taxon>Eukaryota</taxon>
        <taxon>Viridiplantae</taxon>
        <taxon>Streptophyta</taxon>
        <taxon>Embryophyta</taxon>
        <taxon>Tracheophyta</taxon>
        <taxon>Lycopodiopsida</taxon>
        <taxon>Lycopodiales</taxon>
        <taxon>Lycopodiaceae</taxon>
        <taxon>Lycopodioideae</taxon>
        <taxon>Diphasiastrum</taxon>
    </lineage>
</organism>
<dbReference type="EMBL" id="CM055101">
    <property type="protein sequence ID" value="KAJ7541361.1"/>
    <property type="molecule type" value="Genomic_DNA"/>
</dbReference>
<evidence type="ECO:0000313" key="2">
    <source>
        <dbReference type="Proteomes" id="UP001162992"/>
    </source>
</evidence>
<comment type="caution">
    <text evidence="1">The sequence shown here is derived from an EMBL/GenBank/DDBJ whole genome shotgun (WGS) entry which is preliminary data.</text>
</comment>
<protein>
    <submittedName>
        <fullName evidence="1">Uncharacterized protein</fullName>
    </submittedName>
</protein>
<accession>A0ACC2CH54</accession>
<gene>
    <name evidence="1" type="ORF">O6H91_10G056200</name>
</gene>
<sequence length="71" mass="8429">MGQCYTKQEESCRNSFLKAERKSAVRYHPPRHVSSATTSGFTRKSSHLMKEYKSRFCLFRRCVVILICWHE</sequence>
<dbReference type="Proteomes" id="UP001162992">
    <property type="component" value="Chromosome 10"/>
</dbReference>
<name>A0ACC2CH54_DIPCM</name>
<keyword evidence="2" id="KW-1185">Reference proteome</keyword>
<reference evidence="2" key="1">
    <citation type="journal article" date="2024" name="Proc. Natl. Acad. Sci. U.S.A.">
        <title>Extraordinary preservation of gene collinearity over three hundred million years revealed in homosporous lycophytes.</title>
        <authorList>
            <person name="Li C."/>
            <person name="Wickell D."/>
            <person name="Kuo L.Y."/>
            <person name="Chen X."/>
            <person name="Nie B."/>
            <person name="Liao X."/>
            <person name="Peng D."/>
            <person name="Ji J."/>
            <person name="Jenkins J."/>
            <person name="Williams M."/>
            <person name="Shu S."/>
            <person name="Plott C."/>
            <person name="Barry K."/>
            <person name="Rajasekar S."/>
            <person name="Grimwood J."/>
            <person name="Han X."/>
            <person name="Sun S."/>
            <person name="Hou Z."/>
            <person name="He W."/>
            <person name="Dai G."/>
            <person name="Sun C."/>
            <person name="Schmutz J."/>
            <person name="Leebens-Mack J.H."/>
            <person name="Li F.W."/>
            <person name="Wang L."/>
        </authorList>
    </citation>
    <scope>NUCLEOTIDE SEQUENCE [LARGE SCALE GENOMIC DNA]</scope>
    <source>
        <strain evidence="2">cv. PW_Plant_1</strain>
    </source>
</reference>
<evidence type="ECO:0000313" key="1">
    <source>
        <dbReference type="EMBL" id="KAJ7541361.1"/>
    </source>
</evidence>
<proteinExistence type="predicted"/>